<dbReference type="InterPro" id="IPR036396">
    <property type="entry name" value="Cyt_P450_sf"/>
</dbReference>
<evidence type="ECO:0000256" key="4">
    <source>
        <dbReference type="ARBA" id="ARBA00023002"/>
    </source>
</evidence>
<dbReference type="PROSITE" id="PS00086">
    <property type="entry name" value="CYTOCHROME_P450"/>
    <property type="match status" value="1"/>
</dbReference>
<keyword evidence="2 7" id="KW-0349">Heme</keyword>
<evidence type="ECO:0000256" key="5">
    <source>
        <dbReference type="ARBA" id="ARBA00023004"/>
    </source>
</evidence>
<dbReference type="Gene3D" id="1.10.630.10">
    <property type="entry name" value="Cytochrome P450"/>
    <property type="match status" value="1"/>
</dbReference>
<dbReference type="InterPro" id="IPR002397">
    <property type="entry name" value="Cyt_P450_B"/>
</dbReference>
<evidence type="ECO:0000313" key="8">
    <source>
        <dbReference type="EMBL" id="UMB70702.1"/>
    </source>
</evidence>
<evidence type="ECO:0000256" key="2">
    <source>
        <dbReference type="ARBA" id="ARBA00022617"/>
    </source>
</evidence>
<evidence type="ECO:0000313" key="9">
    <source>
        <dbReference type="Proteomes" id="UP001055336"/>
    </source>
</evidence>
<evidence type="ECO:0000256" key="6">
    <source>
        <dbReference type="ARBA" id="ARBA00023033"/>
    </source>
</evidence>
<organism evidence="8 9">
    <name type="scientific">Mycobacterium paraterrae</name>
    <dbReference type="NCBI Taxonomy" id="577492"/>
    <lineage>
        <taxon>Bacteria</taxon>
        <taxon>Bacillati</taxon>
        <taxon>Actinomycetota</taxon>
        <taxon>Actinomycetes</taxon>
        <taxon>Mycobacteriales</taxon>
        <taxon>Mycobacteriaceae</taxon>
        <taxon>Mycobacterium</taxon>
    </lineage>
</organism>
<dbReference type="EMBL" id="CP092488">
    <property type="protein sequence ID" value="UMB70702.1"/>
    <property type="molecule type" value="Genomic_DNA"/>
</dbReference>
<dbReference type="InterPro" id="IPR001128">
    <property type="entry name" value="Cyt_P450"/>
</dbReference>
<dbReference type="RefSeq" id="WP_240262463.1">
    <property type="nucleotide sequence ID" value="NZ_CP092488.2"/>
</dbReference>
<keyword evidence="5 7" id="KW-0408">Iron</keyword>
<dbReference type="InterPro" id="IPR017972">
    <property type="entry name" value="Cyt_P450_CS"/>
</dbReference>
<name>A0ABY3VND5_9MYCO</name>
<dbReference type="PRINTS" id="PR00359">
    <property type="entry name" value="BP450"/>
</dbReference>
<comment type="similarity">
    <text evidence="1 7">Belongs to the cytochrome P450 family.</text>
</comment>
<dbReference type="Proteomes" id="UP001055336">
    <property type="component" value="Chromosome"/>
</dbReference>
<evidence type="ECO:0000256" key="1">
    <source>
        <dbReference type="ARBA" id="ARBA00010617"/>
    </source>
</evidence>
<keyword evidence="4 7" id="KW-0560">Oxidoreductase</keyword>
<dbReference type="PANTHER" id="PTHR46696:SF1">
    <property type="entry name" value="CYTOCHROME P450 YJIB-RELATED"/>
    <property type="match status" value="1"/>
</dbReference>
<evidence type="ECO:0000256" key="3">
    <source>
        <dbReference type="ARBA" id="ARBA00022723"/>
    </source>
</evidence>
<proteinExistence type="inferred from homology"/>
<gene>
    <name evidence="8" type="ORF">MKK62_05180</name>
</gene>
<keyword evidence="6 7" id="KW-0503">Monooxygenase</keyword>
<dbReference type="PANTHER" id="PTHR46696">
    <property type="entry name" value="P450, PUTATIVE (EUROFUNG)-RELATED"/>
    <property type="match status" value="1"/>
</dbReference>
<protein>
    <submittedName>
        <fullName evidence="8">Cytochrome P450</fullName>
    </submittedName>
</protein>
<sequence length="406" mass="45133">MTTRTGSLSLYHLLDPDVLANPYPLYAQLRQESPVLWDRFLHAWVLTRYDDVVEVLGRFGAECTPSPDRLAELGMQRLAPVAEIMVKQMLFMDSHQHRRVRALASHAFTARRVEALREQIRSIADGLIDRVIAYGEMDLMSDFAGPLPAIVSAKMLGLPTHDHEQLKEWSQTFAQILGNFQNNPDGIDEVLTATSDMTEYLQRALTENADAPSTGLIGLLSQARVQGDRLTREEVIANTIITMVGAMETTTNLIGNGLVTLLRNPSALEQLRGDPSMLPAAIEELLRFESPSQQTTRIAPEDLVLGGQPIEQGQSVIAVMGAANRDPARFTDPNRLDLTRHDNRHLAFGWGPHFCFGAPLGRIEAQIAFDALLSRLPGLELCGGPLQWRANLKLRGLEKLPIRWQL</sequence>
<reference evidence="8" key="1">
    <citation type="submission" date="2022-08" db="EMBL/GenBank/DDBJ databases">
        <title>Whole genome sequencing of non-tuberculosis mycobacteria type-strains.</title>
        <authorList>
            <person name="Igarashi Y."/>
            <person name="Osugi A."/>
            <person name="Mitarai S."/>
        </authorList>
    </citation>
    <scope>NUCLEOTIDE SEQUENCE</scope>
    <source>
        <strain evidence="8">DSM 45127</strain>
    </source>
</reference>
<dbReference type="CDD" id="cd20625">
    <property type="entry name" value="CYP164-like"/>
    <property type="match status" value="1"/>
</dbReference>
<evidence type="ECO:0000256" key="7">
    <source>
        <dbReference type="RuleBase" id="RU000461"/>
    </source>
</evidence>
<keyword evidence="3 7" id="KW-0479">Metal-binding</keyword>
<dbReference type="SUPFAM" id="SSF48264">
    <property type="entry name" value="Cytochrome P450"/>
    <property type="match status" value="1"/>
</dbReference>
<keyword evidence="9" id="KW-1185">Reference proteome</keyword>
<dbReference type="Pfam" id="PF00067">
    <property type="entry name" value="p450"/>
    <property type="match status" value="1"/>
</dbReference>
<accession>A0ABY3VND5</accession>